<evidence type="ECO:0000259" key="13">
    <source>
        <dbReference type="Pfam" id="PF01433"/>
    </source>
</evidence>
<dbReference type="Pfam" id="PF01433">
    <property type="entry name" value="Peptidase_M1"/>
    <property type="match status" value="1"/>
</dbReference>
<evidence type="ECO:0000256" key="7">
    <source>
        <dbReference type="ARBA" id="ARBA00022670"/>
    </source>
</evidence>
<feature type="domain" description="Secretion system C-terminal sorting" evidence="15">
    <location>
        <begin position="570"/>
        <end position="645"/>
    </location>
</feature>
<dbReference type="InterPro" id="IPR014782">
    <property type="entry name" value="Peptidase_M1_dom"/>
</dbReference>
<keyword evidence="9" id="KW-0378">Hydrolase</keyword>
<keyword evidence="8" id="KW-0479">Metal-binding</keyword>
<keyword evidence="7" id="KW-0645">Protease</keyword>
<dbReference type="GO" id="GO:0016285">
    <property type="term" value="F:alanyl aminopeptidase activity"/>
    <property type="evidence" value="ECO:0007669"/>
    <property type="project" value="UniProtKB-EC"/>
</dbReference>
<dbReference type="PRINTS" id="PR00756">
    <property type="entry name" value="ALADIPTASE"/>
</dbReference>
<feature type="chain" id="PRO_5020852103" description="Aminopeptidase N" evidence="12">
    <location>
        <begin position="20"/>
        <end position="647"/>
    </location>
</feature>
<dbReference type="EC" id="3.4.11.2" evidence="4"/>
<evidence type="ECO:0000256" key="5">
    <source>
        <dbReference type="ARBA" id="ARBA00015611"/>
    </source>
</evidence>
<proteinExistence type="inferred from homology"/>
<dbReference type="Gene3D" id="1.10.390.10">
    <property type="entry name" value="Neutral Protease Domain 2"/>
    <property type="match status" value="1"/>
</dbReference>
<feature type="domain" description="Peptidase M1 membrane alanine aminopeptidase" evidence="13">
    <location>
        <begin position="319"/>
        <end position="464"/>
    </location>
</feature>
<evidence type="ECO:0000256" key="11">
    <source>
        <dbReference type="ARBA" id="ARBA00023049"/>
    </source>
</evidence>
<dbReference type="InterPro" id="IPR050344">
    <property type="entry name" value="Peptidase_M1_aminopeptidases"/>
</dbReference>
<dbReference type="Pfam" id="PF17900">
    <property type="entry name" value="Peptidase_M1_N"/>
    <property type="match status" value="1"/>
</dbReference>
<dbReference type="CDD" id="cd09603">
    <property type="entry name" value="M1_APN_like"/>
    <property type="match status" value="1"/>
</dbReference>
<keyword evidence="17" id="KW-1185">Reference proteome</keyword>
<evidence type="ECO:0000259" key="15">
    <source>
        <dbReference type="Pfam" id="PF18962"/>
    </source>
</evidence>
<keyword evidence="6" id="KW-0031">Aminopeptidase</keyword>
<dbReference type="InterPro" id="IPR042097">
    <property type="entry name" value="Aminopeptidase_N-like_N_sf"/>
</dbReference>
<feature type="signal peptide" evidence="12">
    <location>
        <begin position="1"/>
        <end position="19"/>
    </location>
</feature>
<keyword evidence="10" id="KW-0862">Zinc</keyword>
<evidence type="ECO:0000256" key="4">
    <source>
        <dbReference type="ARBA" id="ARBA00012564"/>
    </source>
</evidence>
<dbReference type="SUPFAM" id="SSF63737">
    <property type="entry name" value="Leukotriene A4 hydrolase N-terminal domain"/>
    <property type="match status" value="1"/>
</dbReference>
<dbReference type="InterPro" id="IPR045357">
    <property type="entry name" value="Aminopeptidase_N-like_N"/>
</dbReference>
<evidence type="ECO:0000256" key="9">
    <source>
        <dbReference type="ARBA" id="ARBA00022801"/>
    </source>
</evidence>
<dbReference type="OrthoDB" id="100605at2"/>
<evidence type="ECO:0000256" key="1">
    <source>
        <dbReference type="ARBA" id="ARBA00000098"/>
    </source>
</evidence>
<comment type="similarity">
    <text evidence="3">Belongs to the peptidase M1 family.</text>
</comment>
<sequence>MKRLAVMIVMLIHCAITHAQNKAPNLPPVAQLEKRGYEHRLDPPGSFTSASNNFHVYYYCLHWNIDPAVRYISGSVTSYFTITVAGNELVYDLDNNLIVDSVLFRNIPVAYLQNVNKTVAISLGTSLDVGSKDSLTIYYHGMPPENGFGAFSQTKHSGVPVLWTLSEPYGARDWWPCRNGLDDKADSIDIYIIHPSAYTASANGTLVSTVTHDDRKITYFKHRYPIATYLIGIAITNYTQFSKDLSLQTGTLPVTTTVYPEAVNYFQNNIQPLYNALQLFDQHFGPYPFMKERYGQTQFSWGGGMEHQTNSFITNADEYLMAHELGHQWFGDKITCASWQDIWLNEGFATWMADLFYTEHFRPEHLPAVVAEDLSNILRAPHGSVWVEDTTSVDRIFDNDLSYKKGAFLLRMLRHTLGDAAFFNGLRLYQNDTALQYGFARTADLQHNLEKASGEDLSYFFNQWFYGKGFPSVHVTWSYNDGNIEVIINQTTSDTSVSFFKLPLDLRFKNTTQEQTLTIDVNKNNQRFTLPLNFVPDTVLIDPTQYLVTYNNTATHVNSLPAAAPLTLVLYPNPAKNILHVRTNSDEIRNLQVQVYNTAGIQVMQRTVALDENASFAISIVKLSAGMYFLNVTNNDGKITTAKFIKY</sequence>
<dbReference type="GO" id="GO:0042277">
    <property type="term" value="F:peptide binding"/>
    <property type="evidence" value="ECO:0007669"/>
    <property type="project" value="TreeGrafter"/>
</dbReference>
<dbReference type="EMBL" id="SZQL01000036">
    <property type="protein sequence ID" value="TKK64311.1"/>
    <property type="molecule type" value="Genomic_DNA"/>
</dbReference>
<dbReference type="InterPro" id="IPR027268">
    <property type="entry name" value="Peptidase_M4/M1_CTD_sf"/>
</dbReference>
<comment type="cofactor">
    <cofactor evidence="2">
        <name>Zn(2+)</name>
        <dbReference type="ChEBI" id="CHEBI:29105"/>
    </cofactor>
</comment>
<evidence type="ECO:0000256" key="3">
    <source>
        <dbReference type="ARBA" id="ARBA00010136"/>
    </source>
</evidence>
<evidence type="ECO:0000256" key="8">
    <source>
        <dbReference type="ARBA" id="ARBA00022723"/>
    </source>
</evidence>
<evidence type="ECO:0000259" key="14">
    <source>
        <dbReference type="Pfam" id="PF17900"/>
    </source>
</evidence>
<dbReference type="GO" id="GO:0016020">
    <property type="term" value="C:membrane"/>
    <property type="evidence" value="ECO:0007669"/>
    <property type="project" value="TreeGrafter"/>
</dbReference>
<dbReference type="Gene3D" id="2.60.40.1730">
    <property type="entry name" value="tricorn interacting facor f3 domain"/>
    <property type="match status" value="1"/>
</dbReference>
<protein>
    <recommendedName>
        <fullName evidence="5">Aminopeptidase N</fullName>
        <ecNumber evidence="4">3.4.11.2</ecNumber>
    </recommendedName>
</protein>
<accession>A0A4U3KQ96</accession>
<dbReference type="RefSeq" id="WP_137264123.1">
    <property type="nucleotide sequence ID" value="NZ_SZQL01000036.1"/>
</dbReference>
<dbReference type="SUPFAM" id="SSF55486">
    <property type="entry name" value="Metalloproteases ('zincins'), catalytic domain"/>
    <property type="match status" value="1"/>
</dbReference>
<dbReference type="GO" id="GO:0005615">
    <property type="term" value="C:extracellular space"/>
    <property type="evidence" value="ECO:0007669"/>
    <property type="project" value="TreeGrafter"/>
</dbReference>
<comment type="caution">
    <text evidence="16">The sequence shown here is derived from an EMBL/GenBank/DDBJ whole genome shotgun (WGS) entry which is preliminary data.</text>
</comment>
<dbReference type="Proteomes" id="UP000305848">
    <property type="component" value="Unassembled WGS sequence"/>
</dbReference>
<dbReference type="InterPro" id="IPR026444">
    <property type="entry name" value="Secre_tail"/>
</dbReference>
<dbReference type="PANTHER" id="PTHR11533">
    <property type="entry name" value="PROTEASE M1 ZINC METALLOPROTEASE"/>
    <property type="match status" value="1"/>
</dbReference>
<evidence type="ECO:0000256" key="2">
    <source>
        <dbReference type="ARBA" id="ARBA00001947"/>
    </source>
</evidence>
<keyword evidence="12" id="KW-0732">Signal</keyword>
<name>A0A4U3KQ96_9BACT</name>
<dbReference type="GO" id="GO:0070006">
    <property type="term" value="F:metalloaminopeptidase activity"/>
    <property type="evidence" value="ECO:0007669"/>
    <property type="project" value="TreeGrafter"/>
</dbReference>
<dbReference type="PANTHER" id="PTHR11533:SF174">
    <property type="entry name" value="PUROMYCIN-SENSITIVE AMINOPEPTIDASE-RELATED"/>
    <property type="match status" value="1"/>
</dbReference>
<organism evidence="16 17">
    <name type="scientific">Ilyomonas limi</name>
    <dbReference type="NCBI Taxonomy" id="2575867"/>
    <lineage>
        <taxon>Bacteria</taxon>
        <taxon>Pseudomonadati</taxon>
        <taxon>Bacteroidota</taxon>
        <taxon>Chitinophagia</taxon>
        <taxon>Chitinophagales</taxon>
        <taxon>Chitinophagaceae</taxon>
        <taxon>Ilyomonas</taxon>
    </lineage>
</organism>
<dbReference type="InterPro" id="IPR001930">
    <property type="entry name" value="Peptidase_M1"/>
</dbReference>
<dbReference type="AlphaFoldDB" id="A0A4U3KQ96"/>
<evidence type="ECO:0000256" key="6">
    <source>
        <dbReference type="ARBA" id="ARBA00022438"/>
    </source>
</evidence>
<feature type="domain" description="Aminopeptidase N-like N-terminal" evidence="14">
    <location>
        <begin position="58"/>
        <end position="230"/>
    </location>
</feature>
<gene>
    <name evidence="16" type="ORF">FC093_22745</name>
</gene>
<reference evidence="16 17" key="1">
    <citation type="submission" date="2019-05" db="EMBL/GenBank/DDBJ databases">
        <title>Panacibacter sp. strain 17mud1-8 Genome sequencing and assembly.</title>
        <authorList>
            <person name="Chhetri G."/>
        </authorList>
    </citation>
    <scope>NUCLEOTIDE SEQUENCE [LARGE SCALE GENOMIC DNA]</scope>
    <source>
        <strain evidence="16 17">17mud1-8</strain>
    </source>
</reference>
<dbReference type="GO" id="GO:0043171">
    <property type="term" value="P:peptide catabolic process"/>
    <property type="evidence" value="ECO:0007669"/>
    <property type="project" value="TreeGrafter"/>
</dbReference>
<dbReference type="NCBIfam" id="TIGR04183">
    <property type="entry name" value="Por_Secre_tail"/>
    <property type="match status" value="1"/>
</dbReference>
<evidence type="ECO:0000256" key="12">
    <source>
        <dbReference type="SAM" id="SignalP"/>
    </source>
</evidence>
<dbReference type="GO" id="GO:0005737">
    <property type="term" value="C:cytoplasm"/>
    <property type="evidence" value="ECO:0007669"/>
    <property type="project" value="TreeGrafter"/>
</dbReference>
<evidence type="ECO:0000313" key="16">
    <source>
        <dbReference type="EMBL" id="TKK64311.1"/>
    </source>
</evidence>
<evidence type="ECO:0000313" key="17">
    <source>
        <dbReference type="Proteomes" id="UP000305848"/>
    </source>
</evidence>
<evidence type="ECO:0000256" key="10">
    <source>
        <dbReference type="ARBA" id="ARBA00022833"/>
    </source>
</evidence>
<comment type="catalytic activity">
    <reaction evidence="1">
        <text>Release of an N-terminal amino acid, Xaa-|-Yaa- from a peptide, amide or arylamide. Xaa is preferably Ala, but may be most amino acids including Pro (slow action). When a terminal hydrophobic residue is followed by a prolyl residue, the two may be released as an intact Xaa-Pro dipeptide.</text>
        <dbReference type="EC" id="3.4.11.2"/>
    </reaction>
</comment>
<keyword evidence="11" id="KW-0482">Metalloprotease</keyword>
<dbReference type="GO" id="GO:0006508">
    <property type="term" value="P:proteolysis"/>
    <property type="evidence" value="ECO:0007669"/>
    <property type="project" value="UniProtKB-KW"/>
</dbReference>
<dbReference type="Pfam" id="PF18962">
    <property type="entry name" value="Por_Secre_tail"/>
    <property type="match status" value="1"/>
</dbReference>
<dbReference type="GO" id="GO:0008270">
    <property type="term" value="F:zinc ion binding"/>
    <property type="evidence" value="ECO:0007669"/>
    <property type="project" value="InterPro"/>
</dbReference>